<evidence type="ECO:0000313" key="2">
    <source>
        <dbReference type="EMBL" id="SVC80475.1"/>
    </source>
</evidence>
<dbReference type="InterPro" id="IPR001544">
    <property type="entry name" value="Aminotrans_IV"/>
</dbReference>
<dbReference type="AlphaFoldDB" id="A0A382Q6D2"/>
<dbReference type="EMBL" id="UINC01111910">
    <property type="protein sequence ID" value="SVC80475.1"/>
    <property type="molecule type" value="Genomic_DNA"/>
</dbReference>
<dbReference type="InterPro" id="IPR036038">
    <property type="entry name" value="Aminotransferase-like"/>
</dbReference>
<reference evidence="2" key="1">
    <citation type="submission" date="2018-05" db="EMBL/GenBank/DDBJ databases">
        <authorList>
            <person name="Lanie J.A."/>
            <person name="Ng W.-L."/>
            <person name="Kazmierczak K.M."/>
            <person name="Andrzejewski T.M."/>
            <person name="Davidsen T.M."/>
            <person name="Wayne K.J."/>
            <person name="Tettelin H."/>
            <person name="Glass J.I."/>
            <person name="Rusch D."/>
            <person name="Podicherti R."/>
            <person name="Tsui H.-C.T."/>
            <person name="Winkler M.E."/>
        </authorList>
    </citation>
    <scope>NUCLEOTIDE SEQUENCE</scope>
</reference>
<dbReference type="InterPro" id="IPR043131">
    <property type="entry name" value="BCAT-like_N"/>
</dbReference>
<dbReference type="Gene3D" id="3.20.10.10">
    <property type="entry name" value="D-amino Acid Aminotransferase, subunit A, domain 2"/>
    <property type="match status" value="1"/>
</dbReference>
<dbReference type="PANTHER" id="PTHR42743:SF4">
    <property type="entry name" value="BRANCHED-CHAIN-AMINO-ACID AMINOTRANSFERASE-RELATED"/>
    <property type="match status" value="1"/>
</dbReference>
<feature type="non-terminal residue" evidence="2">
    <location>
        <position position="279"/>
    </location>
</feature>
<proteinExistence type="inferred from homology"/>
<evidence type="ECO:0000256" key="1">
    <source>
        <dbReference type="ARBA" id="ARBA00009320"/>
    </source>
</evidence>
<sequence>MTFKKSGLDKVVEPEQVLTPQYLWSGGSIIPWDDATVHVTAMSWTAISAVFEGIRAYWNEDISELYIFRLEAHMKRLWDSMKLMRMSSPYSSQELENAILQLLRANQATGDTYISPFAYFSGSVPGYRAAYELPVEIYITGRSNPSNLERNRGSRCCVSSWARISDNVMPPRAKGIANYQNSRLVSTEAHINGYDAGIILNAQGKVAEGAYACIFLIRNGVVITPPVTAGILEGITRETVIELFQEDLGMTVEEREVDRTELYVADEVFLCGTYAEIEP</sequence>
<dbReference type="PANTHER" id="PTHR42743">
    <property type="entry name" value="AMINO-ACID AMINOTRANSFERASE"/>
    <property type="match status" value="1"/>
</dbReference>
<dbReference type="Gene3D" id="3.30.470.10">
    <property type="match status" value="1"/>
</dbReference>
<dbReference type="InterPro" id="IPR043132">
    <property type="entry name" value="BCAT-like_C"/>
</dbReference>
<dbReference type="Pfam" id="PF01063">
    <property type="entry name" value="Aminotran_4"/>
    <property type="match status" value="1"/>
</dbReference>
<dbReference type="SUPFAM" id="SSF56752">
    <property type="entry name" value="D-aminoacid aminotransferase-like PLP-dependent enzymes"/>
    <property type="match status" value="1"/>
</dbReference>
<gene>
    <name evidence="2" type="ORF">METZ01_LOCUS333329</name>
</gene>
<evidence type="ECO:0008006" key="3">
    <source>
        <dbReference type="Google" id="ProtNLM"/>
    </source>
</evidence>
<protein>
    <recommendedName>
        <fullName evidence="3">Branched-chain-amino-acid transaminase</fullName>
    </recommendedName>
</protein>
<comment type="similarity">
    <text evidence="1">Belongs to the class-IV pyridoxal-phosphate-dependent aminotransferase family.</text>
</comment>
<organism evidence="2">
    <name type="scientific">marine metagenome</name>
    <dbReference type="NCBI Taxonomy" id="408172"/>
    <lineage>
        <taxon>unclassified sequences</taxon>
        <taxon>metagenomes</taxon>
        <taxon>ecological metagenomes</taxon>
    </lineage>
</organism>
<dbReference type="InterPro" id="IPR050571">
    <property type="entry name" value="Class-IV_PLP-Dep_Aminotrnsfr"/>
</dbReference>
<name>A0A382Q6D2_9ZZZZ</name>
<accession>A0A382Q6D2</accession>
<dbReference type="GO" id="GO:0003824">
    <property type="term" value="F:catalytic activity"/>
    <property type="evidence" value="ECO:0007669"/>
    <property type="project" value="InterPro"/>
</dbReference>
<dbReference type="GO" id="GO:0046394">
    <property type="term" value="P:carboxylic acid biosynthetic process"/>
    <property type="evidence" value="ECO:0007669"/>
    <property type="project" value="UniProtKB-ARBA"/>
</dbReference>